<dbReference type="InterPro" id="IPR003331">
    <property type="entry name" value="UDP_GlcNAc_Epimerase_2_dom"/>
</dbReference>
<evidence type="ECO:0000313" key="4">
    <source>
        <dbReference type="Proteomes" id="UP000298588"/>
    </source>
</evidence>
<dbReference type="PANTHER" id="PTHR43174">
    <property type="entry name" value="UDP-N-ACETYLGLUCOSAMINE 2-EPIMERASE"/>
    <property type="match status" value="1"/>
</dbReference>
<dbReference type="AlphaFoldDB" id="A0A4D7QIW5"/>
<dbReference type="KEGG" id="paqt:E8L99_18520"/>
<dbReference type="EC" id="5.1.3.14" evidence="3"/>
<comment type="similarity">
    <text evidence="1">Belongs to the UDP-N-acetylglucosamine 2-epimerase family.</text>
</comment>
<sequence>MDEFLGGSAPQLKVLTLVGTRPELIKLSRIIAELDQTTRHVLVHSGQNHAPELASDLFADLELRRPDHWLDAAGASAIDTISCTLSRFDQVLASEAPDAVVIYGDTDTGLAALAAKRRRIPIFHLEAGNRCFDQVVPEEVNRRVIDHLSDINLTLSEQARRLLLAEGLPADRIFKIGSPMTEVLRHYAAKIERSTILETLGLDKRDYLIASVHRAENVDNERDLRSILASLTAAAEAYSCPVVVSTHPRTRKRLEALTDDLGRFQRLRFLPPFAFTDFVHLQRHALCVLSDSGSLTEEAAILDLPAVALRRQHERFEGMDEGTVIMGGIAPERVLQAIALALRHRRQGARSVRMIADYEPDDVSRHVVRLIVSYTDYVRRVVWNMPEGSASLGPC</sequence>
<feature type="domain" description="UDP-N-acetylglucosamine 2-epimerase" evidence="2">
    <location>
        <begin position="36"/>
        <end position="371"/>
    </location>
</feature>
<dbReference type="OrthoDB" id="9803238at2"/>
<dbReference type="Proteomes" id="UP000298588">
    <property type="component" value="Chromosome"/>
</dbReference>
<dbReference type="Gene3D" id="3.40.50.2000">
    <property type="entry name" value="Glycogen Phosphorylase B"/>
    <property type="match status" value="2"/>
</dbReference>
<evidence type="ECO:0000259" key="2">
    <source>
        <dbReference type="Pfam" id="PF02350"/>
    </source>
</evidence>
<dbReference type="GO" id="GO:0008761">
    <property type="term" value="F:UDP-N-acetylglucosamine 2-epimerase activity"/>
    <property type="evidence" value="ECO:0007669"/>
    <property type="project" value="UniProtKB-EC"/>
</dbReference>
<gene>
    <name evidence="3" type="ORF">E8L99_18520</name>
</gene>
<proteinExistence type="inferred from homology"/>
<dbReference type="NCBIfam" id="TIGR00236">
    <property type="entry name" value="wecB"/>
    <property type="match status" value="1"/>
</dbReference>
<keyword evidence="4" id="KW-1185">Reference proteome</keyword>
<protein>
    <submittedName>
        <fullName evidence="3">UDP-N-acetylglucosamine 2-epimerase (Non-hydrolyzing)</fullName>
        <ecNumber evidence="3">5.1.3.14</ecNumber>
    </submittedName>
</protein>
<dbReference type="PANTHER" id="PTHR43174:SF1">
    <property type="entry name" value="UDP-N-ACETYLGLUCOSAMINE 2-EPIMERASE"/>
    <property type="match status" value="1"/>
</dbReference>
<evidence type="ECO:0000256" key="1">
    <source>
        <dbReference type="RuleBase" id="RU003513"/>
    </source>
</evidence>
<dbReference type="SUPFAM" id="SSF53756">
    <property type="entry name" value="UDP-Glycosyltransferase/glycogen phosphorylase"/>
    <property type="match status" value="1"/>
</dbReference>
<accession>A0A4D7QIW5</accession>
<organism evidence="3 4">
    <name type="scientific">Phreatobacter aquaticus</name>
    <dbReference type="NCBI Taxonomy" id="2570229"/>
    <lineage>
        <taxon>Bacteria</taxon>
        <taxon>Pseudomonadati</taxon>
        <taxon>Pseudomonadota</taxon>
        <taxon>Alphaproteobacteria</taxon>
        <taxon>Hyphomicrobiales</taxon>
        <taxon>Phreatobacteraceae</taxon>
        <taxon>Phreatobacter</taxon>
    </lineage>
</organism>
<evidence type="ECO:0000313" key="3">
    <source>
        <dbReference type="EMBL" id="QCK87610.1"/>
    </source>
</evidence>
<dbReference type="RefSeq" id="WP_137100939.1">
    <property type="nucleotide sequence ID" value="NZ_CP039865.1"/>
</dbReference>
<dbReference type="CDD" id="cd03786">
    <property type="entry name" value="GTB_UDP-GlcNAc_2-Epimerase"/>
    <property type="match status" value="1"/>
</dbReference>
<dbReference type="EMBL" id="CP039865">
    <property type="protein sequence ID" value="QCK87610.1"/>
    <property type="molecule type" value="Genomic_DNA"/>
</dbReference>
<keyword evidence="1 3" id="KW-0413">Isomerase</keyword>
<name>A0A4D7QIW5_9HYPH</name>
<dbReference type="Pfam" id="PF02350">
    <property type="entry name" value="Epimerase_2"/>
    <property type="match status" value="1"/>
</dbReference>
<dbReference type="InterPro" id="IPR029767">
    <property type="entry name" value="WecB-like"/>
</dbReference>
<reference evidence="3 4" key="1">
    <citation type="submission" date="2019-04" db="EMBL/GenBank/DDBJ databases">
        <title>Phreatobacter aquaticus sp. nov.</title>
        <authorList>
            <person name="Choi A."/>
            <person name="Baek K."/>
        </authorList>
    </citation>
    <scope>NUCLEOTIDE SEQUENCE [LARGE SCALE GENOMIC DNA]</scope>
    <source>
        <strain evidence="3 4">NMCR1094</strain>
    </source>
</reference>